<dbReference type="Pfam" id="PF18962">
    <property type="entry name" value="Por_Secre_tail"/>
    <property type="match status" value="1"/>
</dbReference>
<feature type="compositionally biased region" description="Polar residues" evidence="3">
    <location>
        <begin position="464"/>
        <end position="490"/>
    </location>
</feature>
<feature type="domain" description="Fibronectin type-III" evidence="4">
    <location>
        <begin position="476"/>
        <end position="569"/>
    </location>
</feature>
<evidence type="ECO:0000256" key="3">
    <source>
        <dbReference type="SAM" id="MobiDB-lite"/>
    </source>
</evidence>
<feature type="domain" description="Fibronectin type-III" evidence="4">
    <location>
        <begin position="579"/>
        <end position="672"/>
    </location>
</feature>
<dbReference type="NCBIfam" id="TIGR04183">
    <property type="entry name" value="Por_Secre_tail"/>
    <property type="match status" value="1"/>
</dbReference>
<dbReference type="Gene3D" id="2.60.40.4070">
    <property type="match status" value="1"/>
</dbReference>
<dbReference type="Gene3D" id="3.80.10.10">
    <property type="entry name" value="Ribonuclease Inhibitor"/>
    <property type="match status" value="2"/>
</dbReference>
<proteinExistence type="predicted"/>
<gene>
    <name evidence="5" type="ORF">DDZ15_01985</name>
</gene>
<dbReference type="Proteomes" id="UP000245533">
    <property type="component" value="Unassembled WGS sequence"/>
</dbReference>
<dbReference type="SUPFAM" id="SSF49265">
    <property type="entry name" value="Fibronectin type III"/>
    <property type="match status" value="2"/>
</dbReference>
<feature type="region of interest" description="Disordered" evidence="3">
    <location>
        <begin position="566"/>
        <end position="588"/>
    </location>
</feature>
<evidence type="ECO:0000313" key="6">
    <source>
        <dbReference type="Proteomes" id="UP000245533"/>
    </source>
</evidence>
<dbReference type="AlphaFoldDB" id="A0A316U357"/>
<dbReference type="InterPro" id="IPR013783">
    <property type="entry name" value="Ig-like_fold"/>
</dbReference>
<evidence type="ECO:0000256" key="1">
    <source>
        <dbReference type="ARBA" id="ARBA00022614"/>
    </source>
</evidence>
<keyword evidence="1" id="KW-0433">Leucine-rich repeat</keyword>
<protein>
    <recommendedName>
        <fullName evidence="4">Fibronectin type-III domain-containing protein</fullName>
    </recommendedName>
</protein>
<evidence type="ECO:0000259" key="4">
    <source>
        <dbReference type="PROSITE" id="PS50853"/>
    </source>
</evidence>
<dbReference type="InterPro" id="IPR026444">
    <property type="entry name" value="Secre_tail"/>
</dbReference>
<dbReference type="InterPro" id="IPR003961">
    <property type="entry name" value="FN3_dom"/>
</dbReference>
<dbReference type="InterPro" id="IPR001611">
    <property type="entry name" value="Leu-rich_rpt"/>
</dbReference>
<comment type="caution">
    <text evidence="5">The sequence shown here is derived from an EMBL/GenBank/DDBJ whole genome shotgun (WGS) entry which is preliminary data.</text>
</comment>
<keyword evidence="2" id="KW-0677">Repeat</keyword>
<dbReference type="Gene3D" id="2.60.40.10">
    <property type="entry name" value="Immunoglobulins"/>
    <property type="match status" value="3"/>
</dbReference>
<reference evidence="5 6" key="1">
    <citation type="submission" date="2018-05" db="EMBL/GenBank/DDBJ databases">
        <title>Rhodohalobacter halophilus gen. nov., sp. nov., a moderately halophilic member of the family Balneolaceae.</title>
        <authorList>
            <person name="Liu Z.-W."/>
        </authorList>
    </citation>
    <scope>NUCLEOTIDE SEQUENCE [LARGE SCALE GENOMIC DNA]</scope>
    <source>
        <strain evidence="5 6">8A47</strain>
    </source>
</reference>
<dbReference type="InterPro" id="IPR050647">
    <property type="entry name" value="Plant_LRR-RLKs"/>
</dbReference>
<dbReference type="InterPro" id="IPR036116">
    <property type="entry name" value="FN3_sf"/>
</dbReference>
<accession>A0A316U357</accession>
<sequence length="861" mass="94962">MRFTLLTIILLTAIPIKSLSQNQNSSDGDRIALEALYSATGGSNWNNNSGWSASGMRLDPAPFGVTVESVDGELRVVEIDLRSNNLAGTLPEEIGNLSKLRYINIKHNRFTGSIPGSIGNWTLIEYLYFSGRYPGDISTNPNRDHHNGYNDESTNKFNGVFPDVWGNWSNLIVFELHGSHITQMYYPSISACENLGWIFSAWSYELNQVLPEELFNLPNLYQLRINRSQIIGPLPANVNLPELRIYDVDRNESLGGALPDLSGSKKMQHFSARNDHTDEFPAYLFDGSFKNLRTVYLAWQNIYGALPDFSPSAQNISLLVLDFVGNNLGLDANGNQLPVGGGGDIPSSLSQHSSIIIADLRWNSFVGEIPQTGWGEHFQTRFLGFANNNLTGPIPDVLPNSPDLQYLYFGNNNLSGTISMDGAKYGDSSAYPRFKYIDIAGNKFQESDYSSLLSELGSDKLRVGQQNPDDGGSTDSPSVPQLSSPSDGATNISVTPVFEWGAVDADSYQIEVQNLSTSSTVISTSVTGTTFTPSNPLAYGTSYRWRVRSVRRGVASSWSTYLGFTTEEDPNNGGGGTATPDAPALRSPTDGSIDVALAPQFSWSSVDADYYILHVSGSNPSEMVLEEQVNDTSFTPSVNLSEGRNHQWRVRGVKDGVEGTWSPIWSFTTLENSGNNGKGPQKITPAKDEKNTSKKQKFEWQSVEGADAYEIEVTSVEEQQVVIDEIVTDTTYTPGQDFQPNHRYEWRVRAIINGQAEEWGDSWAFTTGDDVLATKVELEQNYPNPFNPSTNIRFALTQQQEVSLKVYDMAGRLVATLLNGELLGAGPYSVTFDAQSMASGIYFYRIITPREVVTRKMTLMK</sequence>
<name>A0A316U357_9BACT</name>
<organism evidence="5 6">
    <name type="scientific">Rhodohalobacter mucosus</name>
    <dbReference type="NCBI Taxonomy" id="2079485"/>
    <lineage>
        <taxon>Bacteria</taxon>
        <taxon>Pseudomonadati</taxon>
        <taxon>Balneolota</taxon>
        <taxon>Balneolia</taxon>
        <taxon>Balneolales</taxon>
        <taxon>Balneolaceae</taxon>
        <taxon>Rhodohalobacter</taxon>
    </lineage>
</organism>
<keyword evidence="6" id="KW-1185">Reference proteome</keyword>
<feature type="region of interest" description="Disordered" evidence="3">
    <location>
        <begin position="671"/>
        <end position="699"/>
    </location>
</feature>
<dbReference type="PANTHER" id="PTHR48056">
    <property type="entry name" value="LRR RECEPTOR-LIKE SERINE/THREONINE-PROTEIN KINASE-RELATED"/>
    <property type="match status" value="1"/>
</dbReference>
<feature type="region of interest" description="Disordered" evidence="3">
    <location>
        <begin position="461"/>
        <end position="490"/>
    </location>
</feature>
<dbReference type="Pfam" id="PF00560">
    <property type="entry name" value="LRR_1"/>
    <property type="match status" value="2"/>
</dbReference>
<feature type="compositionally biased region" description="Basic and acidic residues" evidence="3">
    <location>
        <begin position="685"/>
        <end position="698"/>
    </location>
</feature>
<dbReference type="SUPFAM" id="SSF52047">
    <property type="entry name" value="RNI-like"/>
    <property type="match status" value="1"/>
</dbReference>
<dbReference type="InterPro" id="IPR032675">
    <property type="entry name" value="LRR_dom_sf"/>
</dbReference>
<dbReference type="EMBL" id="QGGB01000002">
    <property type="protein sequence ID" value="PWN07806.1"/>
    <property type="molecule type" value="Genomic_DNA"/>
</dbReference>
<evidence type="ECO:0000256" key="2">
    <source>
        <dbReference type="ARBA" id="ARBA00022737"/>
    </source>
</evidence>
<dbReference type="PROSITE" id="PS50853">
    <property type="entry name" value="FN3"/>
    <property type="match status" value="2"/>
</dbReference>
<evidence type="ECO:0000313" key="5">
    <source>
        <dbReference type="EMBL" id="PWN07806.1"/>
    </source>
</evidence>